<proteinExistence type="predicted"/>
<dbReference type="EMBL" id="MEUM01000018">
    <property type="protein sequence ID" value="OGC43505.1"/>
    <property type="molecule type" value="Genomic_DNA"/>
</dbReference>
<evidence type="ECO:0008006" key="6">
    <source>
        <dbReference type="Google" id="ProtNLM"/>
    </source>
</evidence>
<dbReference type="PANTHER" id="PTHR31005">
    <property type="entry name" value="DUF4139 DOMAIN-CONTAINING PROTEIN"/>
    <property type="match status" value="1"/>
</dbReference>
<dbReference type="Pfam" id="PF13600">
    <property type="entry name" value="DUF4140"/>
    <property type="match status" value="1"/>
</dbReference>
<dbReference type="InterPro" id="IPR011935">
    <property type="entry name" value="CHP02231"/>
</dbReference>
<evidence type="ECO:0000259" key="3">
    <source>
        <dbReference type="Pfam" id="PF13600"/>
    </source>
</evidence>
<evidence type="ECO:0000313" key="4">
    <source>
        <dbReference type="EMBL" id="OGC43505.1"/>
    </source>
</evidence>
<dbReference type="InterPro" id="IPR037291">
    <property type="entry name" value="DUF4139"/>
</dbReference>
<protein>
    <recommendedName>
        <fullName evidence="6">DUF4139 domain-containing protein</fullName>
    </recommendedName>
</protein>
<accession>A0A1F4UEZ3</accession>
<keyword evidence="1" id="KW-0175">Coiled coil</keyword>
<feature type="coiled-coil region" evidence="1">
    <location>
        <begin position="136"/>
        <end position="170"/>
    </location>
</feature>
<evidence type="ECO:0000313" key="5">
    <source>
        <dbReference type="Proteomes" id="UP000177025"/>
    </source>
</evidence>
<feature type="domain" description="DUF4140" evidence="3">
    <location>
        <begin position="13"/>
        <end position="107"/>
    </location>
</feature>
<gene>
    <name evidence="4" type="ORF">A2Y85_04310</name>
</gene>
<comment type="caution">
    <text evidence="4">The sequence shown here is derived from an EMBL/GenBank/DDBJ whole genome shotgun (WGS) entry which is preliminary data.</text>
</comment>
<dbReference type="Proteomes" id="UP000177025">
    <property type="component" value="Unassembled WGS sequence"/>
</dbReference>
<dbReference type="AlphaFoldDB" id="A0A1F4UEZ3"/>
<evidence type="ECO:0000256" key="1">
    <source>
        <dbReference type="SAM" id="Coils"/>
    </source>
</evidence>
<dbReference type="Pfam" id="PF13598">
    <property type="entry name" value="DUF4139"/>
    <property type="match status" value="1"/>
</dbReference>
<evidence type="ECO:0000259" key="2">
    <source>
        <dbReference type="Pfam" id="PF13598"/>
    </source>
</evidence>
<reference evidence="4 5" key="1">
    <citation type="journal article" date="2016" name="Nat. Commun.">
        <title>Thousands of microbial genomes shed light on interconnected biogeochemical processes in an aquifer system.</title>
        <authorList>
            <person name="Anantharaman K."/>
            <person name="Brown C.T."/>
            <person name="Hug L.A."/>
            <person name="Sharon I."/>
            <person name="Castelle C.J."/>
            <person name="Probst A.J."/>
            <person name="Thomas B.C."/>
            <person name="Singh A."/>
            <person name="Wilkins M.J."/>
            <person name="Karaoz U."/>
            <person name="Brodie E.L."/>
            <person name="Williams K.H."/>
            <person name="Hubbard S.S."/>
            <person name="Banfield J.F."/>
        </authorList>
    </citation>
    <scope>NUCLEOTIDE SEQUENCE [LARGE SCALE GENOMIC DNA]</scope>
</reference>
<sequence>MKTRDIRSRIDSVIVYSDRVLVTRIVDIEFHGSQDIFISDLPGAIDDQTLRIKSKDLRVGEVMVKQGYLKVVSPKVKAIEDKIKKLLIKDRALIDEGMVLQDKQKFLISISVSVPETISKELFTGKVAPTAWRQGLQFLTVEMTKAKNRIAEIERERVDLKEQVDAFKKQLSDIRAVTQNRKTIIFDAHASSAKKYRIEITYVIYGGSWHTYYELRGRLATGKIDLAYFGKVNQRTGEDWDNVRLALSTAQPILGGTPVEPSPWYIDIYQPDRERLAPLASKRAAAAPAEIEAEVADRYEEYVQPVDTGIAITYPLPGRYSIKSGEPNRKIKIVEHTFDADYEYFIVPRYGELAYSQGEFKNTSNYLFIAGDANTYVGDDLTGSIYINTIATDAKTKISFGVDERVKVERKMKKYHVSKGGLVKKVTKYEYQYESIVKNFHRRDIKCMIIDQIPLSQNPDLKVIDVQLDPKPTKDDRNLQIFTWEITIPAGKEFKITAGFIVDAPYDSQVSGL</sequence>
<dbReference type="NCBIfam" id="TIGR02231">
    <property type="entry name" value="mucoidy inhibitor MuiA family protein"/>
    <property type="match status" value="1"/>
</dbReference>
<name>A0A1F4UEZ3_UNCW3</name>
<feature type="domain" description="DUF4139" evidence="2">
    <location>
        <begin position="198"/>
        <end position="505"/>
    </location>
</feature>
<dbReference type="PANTHER" id="PTHR31005:SF8">
    <property type="entry name" value="DUF4139 DOMAIN-CONTAINING PROTEIN"/>
    <property type="match status" value="1"/>
</dbReference>
<dbReference type="InterPro" id="IPR025554">
    <property type="entry name" value="DUF4140"/>
</dbReference>
<organism evidence="4 5">
    <name type="scientific">candidate division WOR-3 bacterium RBG_13_43_14</name>
    <dbReference type="NCBI Taxonomy" id="1802590"/>
    <lineage>
        <taxon>Bacteria</taxon>
        <taxon>Bacteria division WOR-3</taxon>
    </lineage>
</organism>